<evidence type="ECO:0000256" key="7">
    <source>
        <dbReference type="SAM" id="Phobius"/>
    </source>
</evidence>
<dbReference type="EMBL" id="QZDT01000013">
    <property type="protein sequence ID" value="NBJ92905.1"/>
    <property type="molecule type" value="Genomic_DNA"/>
</dbReference>
<evidence type="ECO:0000256" key="5">
    <source>
        <dbReference type="ARBA" id="ARBA00022989"/>
    </source>
</evidence>
<feature type="transmembrane region" description="Helical" evidence="7">
    <location>
        <begin position="183"/>
        <end position="201"/>
    </location>
</feature>
<dbReference type="PANTHER" id="PTHR40074:SF2">
    <property type="entry name" value="O-ACETYLTRANSFERASE WECH"/>
    <property type="match status" value="1"/>
</dbReference>
<evidence type="ECO:0000256" key="6">
    <source>
        <dbReference type="ARBA" id="ARBA00023136"/>
    </source>
</evidence>
<keyword evidence="4 7" id="KW-0812">Transmembrane</keyword>
<dbReference type="GO" id="GO:0016413">
    <property type="term" value="F:O-acetyltransferase activity"/>
    <property type="evidence" value="ECO:0007669"/>
    <property type="project" value="TreeGrafter"/>
</dbReference>
<proteinExistence type="inferred from homology"/>
<dbReference type="AlphaFoldDB" id="A0A9X5GSF4"/>
<comment type="similarity">
    <text evidence="2">Belongs to the acyltransferase 3 family.</text>
</comment>
<feature type="transmembrane region" description="Helical" evidence="7">
    <location>
        <begin position="213"/>
        <end position="231"/>
    </location>
</feature>
<evidence type="ECO:0000313" key="10">
    <source>
        <dbReference type="Proteomes" id="UP001154420"/>
    </source>
</evidence>
<dbReference type="GO" id="GO:0005886">
    <property type="term" value="C:plasma membrane"/>
    <property type="evidence" value="ECO:0007669"/>
    <property type="project" value="UniProtKB-SubCell"/>
</dbReference>
<feature type="transmembrane region" description="Helical" evidence="7">
    <location>
        <begin position="12"/>
        <end position="31"/>
    </location>
</feature>
<organism evidence="9 10">
    <name type="scientific">Parablautia muri</name>
    <dbReference type="NCBI Taxonomy" id="2320879"/>
    <lineage>
        <taxon>Bacteria</taxon>
        <taxon>Bacillati</taxon>
        <taxon>Bacillota</taxon>
        <taxon>Clostridia</taxon>
        <taxon>Lachnospirales</taxon>
        <taxon>Lachnospiraceae</taxon>
        <taxon>Parablautia</taxon>
    </lineage>
</organism>
<feature type="transmembrane region" description="Helical" evidence="7">
    <location>
        <begin position="117"/>
        <end position="137"/>
    </location>
</feature>
<comment type="subcellular location">
    <subcellularLocation>
        <location evidence="1">Cell membrane</location>
        <topology evidence="1">Multi-pass membrane protein</topology>
    </subcellularLocation>
</comment>
<dbReference type="OrthoDB" id="9810469at2"/>
<name>A0A9X5GSF4_9FIRM</name>
<dbReference type="Proteomes" id="UP001154420">
    <property type="component" value="Unassembled WGS sequence"/>
</dbReference>
<keyword evidence="5 7" id="KW-1133">Transmembrane helix</keyword>
<dbReference type="InterPro" id="IPR002656">
    <property type="entry name" value="Acyl_transf_3_dom"/>
</dbReference>
<feature type="transmembrane region" description="Helical" evidence="7">
    <location>
        <begin position="306"/>
        <end position="331"/>
    </location>
</feature>
<evidence type="ECO:0000256" key="3">
    <source>
        <dbReference type="ARBA" id="ARBA00022475"/>
    </source>
</evidence>
<gene>
    <name evidence="9" type="ORF">D5281_09925</name>
</gene>
<feature type="transmembrane region" description="Helical" evidence="7">
    <location>
        <begin position="280"/>
        <end position="300"/>
    </location>
</feature>
<evidence type="ECO:0000256" key="1">
    <source>
        <dbReference type="ARBA" id="ARBA00004651"/>
    </source>
</evidence>
<dbReference type="RefSeq" id="WP_160559984.1">
    <property type="nucleotide sequence ID" value="NZ_QZDT01000013.1"/>
</dbReference>
<evidence type="ECO:0000313" key="9">
    <source>
        <dbReference type="EMBL" id="NBJ92905.1"/>
    </source>
</evidence>
<keyword evidence="3" id="KW-1003">Cell membrane</keyword>
<feature type="transmembrane region" description="Helical" evidence="7">
    <location>
        <begin position="243"/>
        <end position="268"/>
    </location>
</feature>
<keyword evidence="6 7" id="KW-0472">Membrane</keyword>
<feature type="domain" description="Acyltransferase 3" evidence="8">
    <location>
        <begin position="7"/>
        <end position="329"/>
    </location>
</feature>
<feature type="transmembrane region" description="Helical" evidence="7">
    <location>
        <begin position="149"/>
        <end position="171"/>
    </location>
</feature>
<accession>A0A9X5GSF4</accession>
<reference evidence="9" key="1">
    <citation type="submission" date="2018-09" db="EMBL/GenBank/DDBJ databases">
        <title>Murine metabolic-syndrome-specific gut microbial biobank.</title>
        <authorList>
            <person name="Liu C."/>
        </authorList>
    </citation>
    <scope>NUCLEOTIDE SEQUENCE</scope>
    <source>
        <strain evidence="9">D42-62</strain>
    </source>
</reference>
<protein>
    <recommendedName>
        <fullName evidence="8">Acyltransferase 3 domain-containing protein</fullName>
    </recommendedName>
</protein>
<feature type="transmembrane region" description="Helical" evidence="7">
    <location>
        <begin position="43"/>
        <end position="65"/>
    </location>
</feature>
<dbReference type="GO" id="GO:0009246">
    <property type="term" value="P:enterobacterial common antigen biosynthetic process"/>
    <property type="evidence" value="ECO:0007669"/>
    <property type="project" value="TreeGrafter"/>
</dbReference>
<dbReference type="PANTHER" id="PTHR40074">
    <property type="entry name" value="O-ACETYLTRANSFERASE WECH"/>
    <property type="match status" value="1"/>
</dbReference>
<evidence type="ECO:0000259" key="8">
    <source>
        <dbReference type="Pfam" id="PF01757"/>
    </source>
</evidence>
<keyword evidence="10" id="KW-1185">Reference proteome</keyword>
<feature type="transmembrane region" description="Helical" evidence="7">
    <location>
        <begin position="77"/>
        <end position="97"/>
    </location>
</feature>
<evidence type="ECO:0000256" key="2">
    <source>
        <dbReference type="ARBA" id="ARBA00007400"/>
    </source>
</evidence>
<sequence>MNRISKYDVLRVVASFAIVLLHVSASYWSVVDIHSREFMVMTAYNSLTRFAVPVFFMLSGLFLIAPEKKDLALGKRILKLVLLFYVWSAFYAFQGVMVDALKGDFSVEVWRASVERFIFGHVHMWFLQMLCGFYILLPIARQISTKEKVLRYYLISWAVFKFLAPTLTGVFHLNTVQARLDSLGMDILAGNFGYFLLGYYLDITDIRQGIRRVIYVMGIGALCLTAILTVQDSMVSGTYVETWFSPASLNILIMSTAVFICFKYGIVFERVRNAYVWKKLSGYTFFIYMFHMFLIEKLNLFGITTISFPAVISISVLTVFTFAVSLLCAFITDHIPVVKKIVMLH</sequence>
<dbReference type="Pfam" id="PF01757">
    <property type="entry name" value="Acyl_transf_3"/>
    <property type="match status" value="1"/>
</dbReference>
<comment type="caution">
    <text evidence="9">The sequence shown here is derived from an EMBL/GenBank/DDBJ whole genome shotgun (WGS) entry which is preliminary data.</text>
</comment>
<evidence type="ECO:0000256" key="4">
    <source>
        <dbReference type="ARBA" id="ARBA00022692"/>
    </source>
</evidence>